<dbReference type="EMBL" id="FNXT01000683">
    <property type="protein sequence ID" value="SZX66055.1"/>
    <property type="molecule type" value="Genomic_DNA"/>
</dbReference>
<evidence type="ECO:0000313" key="4">
    <source>
        <dbReference type="EMBL" id="SZX66055.1"/>
    </source>
</evidence>
<keyword evidence="5" id="KW-1185">Reference proteome</keyword>
<dbReference type="Gene3D" id="2.160.20.120">
    <property type="match status" value="1"/>
</dbReference>
<feature type="region of interest" description="Disordered" evidence="1">
    <location>
        <begin position="371"/>
        <end position="397"/>
    </location>
</feature>
<feature type="chain" id="PRO_5016763859" description="Putative auto-transporter adhesin head GIN domain-containing protein" evidence="2">
    <location>
        <begin position="23"/>
        <end position="517"/>
    </location>
</feature>
<evidence type="ECO:0000259" key="3">
    <source>
        <dbReference type="Pfam" id="PF10988"/>
    </source>
</evidence>
<gene>
    <name evidence="4" type="ORF">BQ4739_LOCUS6500</name>
</gene>
<evidence type="ECO:0000256" key="2">
    <source>
        <dbReference type="SAM" id="SignalP"/>
    </source>
</evidence>
<dbReference type="InterPro" id="IPR021255">
    <property type="entry name" value="DUF2807"/>
</dbReference>
<feature type="region of interest" description="Disordered" evidence="1">
    <location>
        <begin position="81"/>
        <end position="106"/>
    </location>
</feature>
<feature type="compositionally biased region" description="Low complexity" evidence="1">
    <location>
        <begin position="81"/>
        <end position="92"/>
    </location>
</feature>
<reference evidence="4 5" key="1">
    <citation type="submission" date="2016-10" db="EMBL/GenBank/DDBJ databases">
        <authorList>
            <person name="Cai Z."/>
        </authorList>
    </citation>
    <scope>NUCLEOTIDE SEQUENCE [LARGE SCALE GENOMIC DNA]</scope>
</reference>
<feature type="signal peptide" evidence="2">
    <location>
        <begin position="1"/>
        <end position="22"/>
    </location>
</feature>
<accession>A0A383VKJ1</accession>
<protein>
    <recommendedName>
        <fullName evidence="3">Putative auto-transporter adhesin head GIN domain-containing protein</fullName>
    </recommendedName>
</protein>
<dbReference type="Pfam" id="PF10988">
    <property type="entry name" value="DUF2807"/>
    <property type="match status" value="1"/>
</dbReference>
<keyword evidence="2" id="KW-0732">Signal</keyword>
<proteinExistence type="predicted"/>
<sequence>MKLLVPLLSCLLVLAAVGRSSGQNPTPASAAANGATATQFPSTAAAASAAGASPSPPLFTPVTPSPAATVALPTVPSPAAAAAASPSPAAAPEAKAQEPTPGPTGTYTLNPFNAIVACVPFTFLVSPSTDDKTYSVSSSVNAAVQAAVRLRVEDKTLYLGFNQSFESPDAIRINITLPAGQLQRVSNKGMGDIILNPGFKPASAVLAAQGPGRVLSRGLNTQSLEVQSSGSADVFAKGAIATANVTMTGTGRVTLAGVTKAVTAQLEGISSLFVDAASDDVTISAKPSGISKVYYTRGKCDAGQQLSLDVPFFSMDLGLSACVKVQGSAFPRYKAAWSCGMKATGASMCTPGATQQAATAAQGADISVQSVTPDSSGAAASSSSSSSSSSATVSASSPAAASGSAQSQAATVSLLQGPATPAEAEAADAADIGVGQAGHRRLLKTLLLPPLLPLPSLHHHGMFHQPLTTTAVASSSLSDDGNGNTVSVTVGGNGGVSMTVGSVTCSAKQQDLYIAGK</sequence>
<dbReference type="AlphaFoldDB" id="A0A383VKJ1"/>
<dbReference type="STRING" id="3088.A0A383VKJ1"/>
<feature type="compositionally biased region" description="Low complexity" evidence="1">
    <location>
        <begin position="375"/>
        <end position="397"/>
    </location>
</feature>
<name>A0A383VKJ1_TETOB</name>
<evidence type="ECO:0000313" key="5">
    <source>
        <dbReference type="Proteomes" id="UP000256970"/>
    </source>
</evidence>
<evidence type="ECO:0000256" key="1">
    <source>
        <dbReference type="SAM" id="MobiDB-lite"/>
    </source>
</evidence>
<feature type="domain" description="Putative auto-transporter adhesin head GIN" evidence="3">
    <location>
        <begin position="135"/>
        <end position="289"/>
    </location>
</feature>
<organism evidence="4 5">
    <name type="scientific">Tetradesmus obliquus</name>
    <name type="common">Green alga</name>
    <name type="synonym">Acutodesmus obliquus</name>
    <dbReference type="NCBI Taxonomy" id="3088"/>
    <lineage>
        <taxon>Eukaryota</taxon>
        <taxon>Viridiplantae</taxon>
        <taxon>Chlorophyta</taxon>
        <taxon>core chlorophytes</taxon>
        <taxon>Chlorophyceae</taxon>
        <taxon>CS clade</taxon>
        <taxon>Sphaeropleales</taxon>
        <taxon>Scenedesmaceae</taxon>
        <taxon>Tetradesmus</taxon>
    </lineage>
</organism>
<dbReference type="Proteomes" id="UP000256970">
    <property type="component" value="Unassembled WGS sequence"/>
</dbReference>